<gene>
    <name evidence="3" type="ORF">A3A27_02820</name>
</gene>
<dbReference type="SMART" id="SM00244">
    <property type="entry name" value="PHB"/>
    <property type="match status" value="1"/>
</dbReference>
<dbReference type="Proteomes" id="UP000177287">
    <property type="component" value="Unassembled WGS sequence"/>
</dbReference>
<keyword evidence="1" id="KW-0472">Membrane</keyword>
<dbReference type="InterPro" id="IPR036013">
    <property type="entry name" value="Band_7/SPFH_dom_sf"/>
</dbReference>
<feature type="transmembrane region" description="Helical" evidence="1">
    <location>
        <begin position="143"/>
        <end position="164"/>
    </location>
</feature>
<dbReference type="PANTHER" id="PTHR43327">
    <property type="entry name" value="STOMATIN-LIKE PROTEIN 2, MITOCHONDRIAL"/>
    <property type="match status" value="1"/>
</dbReference>
<evidence type="ECO:0000259" key="2">
    <source>
        <dbReference type="SMART" id="SM00244"/>
    </source>
</evidence>
<evidence type="ECO:0000313" key="3">
    <source>
        <dbReference type="EMBL" id="OHA71944.1"/>
    </source>
</evidence>
<name>A0A1G2RGG3_9BACT</name>
<dbReference type="InterPro" id="IPR001107">
    <property type="entry name" value="Band_7"/>
</dbReference>
<accession>A0A1G2RGG3</accession>
<dbReference type="PANTHER" id="PTHR43327:SF10">
    <property type="entry name" value="STOMATIN-LIKE PROTEIN 2, MITOCHONDRIAL"/>
    <property type="match status" value="1"/>
</dbReference>
<reference evidence="3 4" key="1">
    <citation type="journal article" date="2016" name="Nat. Commun.">
        <title>Thousands of microbial genomes shed light on interconnected biogeochemical processes in an aquifer system.</title>
        <authorList>
            <person name="Anantharaman K."/>
            <person name="Brown C.T."/>
            <person name="Hug L.A."/>
            <person name="Sharon I."/>
            <person name="Castelle C.J."/>
            <person name="Probst A.J."/>
            <person name="Thomas B.C."/>
            <person name="Singh A."/>
            <person name="Wilkins M.J."/>
            <person name="Karaoz U."/>
            <person name="Brodie E.L."/>
            <person name="Williams K.H."/>
            <person name="Hubbard S.S."/>
            <person name="Banfield J.F."/>
        </authorList>
    </citation>
    <scope>NUCLEOTIDE SEQUENCE [LARGE SCALE GENOMIC DNA]</scope>
</reference>
<dbReference type="Gene3D" id="3.30.479.30">
    <property type="entry name" value="Band 7 domain"/>
    <property type="match status" value="1"/>
</dbReference>
<evidence type="ECO:0000256" key="1">
    <source>
        <dbReference type="SAM" id="Phobius"/>
    </source>
</evidence>
<comment type="caution">
    <text evidence="3">The sequence shown here is derived from an EMBL/GenBank/DDBJ whole genome shotgun (WGS) entry which is preliminary data.</text>
</comment>
<keyword evidence="1" id="KW-1133">Transmembrane helix</keyword>
<keyword evidence="1" id="KW-0812">Transmembrane</keyword>
<protein>
    <recommendedName>
        <fullName evidence="2">Band 7 domain-containing protein</fullName>
    </recommendedName>
</protein>
<dbReference type="SUPFAM" id="SSF117892">
    <property type="entry name" value="Band 7/SPFH domain"/>
    <property type="match status" value="1"/>
</dbReference>
<feature type="domain" description="Band 7" evidence="2">
    <location>
        <begin position="168"/>
        <end position="357"/>
    </location>
</feature>
<dbReference type="InterPro" id="IPR050710">
    <property type="entry name" value="Band7/mec-2_domain"/>
</dbReference>
<dbReference type="AlphaFoldDB" id="A0A1G2RGG3"/>
<proteinExistence type="predicted"/>
<dbReference type="Pfam" id="PF01145">
    <property type="entry name" value="Band_7"/>
    <property type="match status" value="1"/>
</dbReference>
<organism evidence="3 4">
    <name type="scientific">Candidatus Wildermuthbacteria bacterium RIFCSPLOWO2_01_FULL_47_18</name>
    <dbReference type="NCBI Taxonomy" id="1802460"/>
    <lineage>
        <taxon>Bacteria</taxon>
        <taxon>Candidatus Wildermuthiibacteriota</taxon>
    </lineage>
</organism>
<sequence length="460" mass="50303">MCSVFACCFIIPLSAGEKKGKTKGVDKQKKLWYIYASTRTYFSSEISDSKGRGKPLKAIRDLWSGARKTLAQVRKDAREAFSIAVQETKHACPIVKEGTKLLFEDLKRRMPGGNDIMEFLPLAIRAVGIALFFVGIGSPAFGIIPWGWGAFMALFGLVSFFVSINFRARIVKIRHDERAVIERFGNFDRILGPGLNPLTPGIETIRAVVKTPELFLPLFEQDKEDPEAESNKKTPVKIDFKDGSATPKGAGVFIRLQNPEAKDNTSGAYKAIYEIDNWRRAIPGLVGPILRSYLNSLTIDDALAKAKGGYNLLDSLDAPIRVSITDAIAGWGFTLIRIVIEDFALDDTVVKAREEVLTQQRQAAAAEHEATKTAWKTGGVLLGLVAMSTGKTTKEVQQELSGDPALKQRFLELAQEFATRQMSIEGKALTHVRVDGSGGLEQSLITILAAVRGVAGGSKT</sequence>
<evidence type="ECO:0000313" key="4">
    <source>
        <dbReference type="Proteomes" id="UP000177287"/>
    </source>
</evidence>
<feature type="transmembrane region" description="Helical" evidence="1">
    <location>
        <begin position="116"/>
        <end position="137"/>
    </location>
</feature>
<dbReference type="EMBL" id="MHUF01000027">
    <property type="protein sequence ID" value="OHA71944.1"/>
    <property type="molecule type" value="Genomic_DNA"/>
</dbReference>